<dbReference type="InterPro" id="IPR036770">
    <property type="entry name" value="Ankyrin_rpt-contain_sf"/>
</dbReference>
<keyword evidence="3" id="KW-1185">Reference proteome</keyword>
<feature type="compositionally biased region" description="Basic and acidic residues" evidence="1">
    <location>
        <begin position="590"/>
        <end position="606"/>
    </location>
</feature>
<accession>A0ABN7TB45</accession>
<feature type="compositionally biased region" description="Basic and acidic residues" evidence="1">
    <location>
        <begin position="757"/>
        <end position="785"/>
    </location>
</feature>
<feature type="compositionally biased region" description="Basic and acidic residues" evidence="1">
    <location>
        <begin position="121"/>
        <end position="131"/>
    </location>
</feature>
<feature type="compositionally biased region" description="Basic and acidic residues" evidence="1">
    <location>
        <begin position="489"/>
        <end position="500"/>
    </location>
</feature>
<feature type="compositionally biased region" description="Basic and acidic residues" evidence="1">
    <location>
        <begin position="509"/>
        <end position="525"/>
    </location>
</feature>
<reference evidence="2 3" key="1">
    <citation type="submission" date="2021-04" db="EMBL/GenBank/DDBJ databases">
        <authorList>
            <person name="Bliznina A."/>
        </authorList>
    </citation>
    <scope>NUCLEOTIDE SEQUENCE [LARGE SCALE GENOMIC DNA]</scope>
</reference>
<feature type="compositionally biased region" description="Polar residues" evidence="1">
    <location>
        <begin position="132"/>
        <end position="142"/>
    </location>
</feature>
<feature type="compositionally biased region" description="Basic residues" evidence="1">
    <location>
        <begin position="180"/>
        <end position="215"/>
    </location>
</feature>
<organism evidence="2 3">
    <name type="scientific">Oikopleura dioica</name>
    <name type="common">Tunicate</name>
    <dbReference type="NCBI Taxonomy" id="34765"/>
    <lineage>
        <taxon>Eukaryota</taxon>
        <taxon>Metazoa</taxon>
        <taxon>Chordata</taxon>
        <taxon>Tunicata</taxon>
        <taxon>Appendicularia</taxon>
        <taxon>Copelata</taxon>
        <taxon>Oikopleuridae</taxon>
        <taxon>Oikopleura</taxon>
    </lineage>
</organism>
<feature type="compositionally biased region" description="Basic and acidic residues" evidence="1">
    <location>
        <begin position="662"/>
        <end position="680"/>
    </location>
</feature>
<sequence>MRNRGGYKNYRGGGGGGYKGYNRGGKFNNYNKRRRSSFDRDDYQNEEPEAPFESSGAPLGNFKIVLGGGDNRVIAGEGEDVPSIQSRLGPIAKLRTRVHSSEENDSSEEALPKTISSRIVRPPEDPKETSEASKSGSKSNRVITVGKDEETTSRKSSKEEKKVNGSSKIGPNHSRSARISSRRSSKSPESKKRRSATPKRRRSRSISPKVSKRSPTKTSNENRPTEMKEPTENQTAKSRPLVLDNPQLTQIDIDELVELNFDFFKKRLKKIVNQRDRLGRTPLMIILDFTAVKANVKSFEESQFKHVTKATRELINAGADLRVKDIFGDTLMQYLARWRFGKESFKSKSEQHLPRRMREILKELPLKETGRGALSIANLKDADGRAFYHNLFWSNFRDQSQVEVDRLASAFEIIAGSLKLSDEDWEIEDGEGNTLADTLLESELFSKAAYRAMKEKSGRVEIKPVERAPDKFGENPFKPKKKQSPRQSIQEEQRPKRRDSPSPVRRKRSSESDNQSRQKSVERPPPRKQQQEVAYYSDSDHADEMDIHANADDFIDDVIQMIPQKKKNRTTSRRSETPKRKRSRSRSKSKRVDQGRNGRREPETRSSRRTRRKSPTPIQEEQPRRSDSRTGMTRNRRNSDAHRSPVRRTSNDESRTRRRTHHSPEAVHRNESRGRRESPQRRRPSRHVSKSPERKRPMHAEDRRHRDRGSPVRVIDSRSHRRRGDMSLKRSRDRNQRRSISNSPPRNFELAGSRHSPLIDDRRRYSPERRGSPERRSRRESKDQLLRLANY</sequence>
<evidence type="ECO:0000256" key="1">
    <source>
        <dbReference type="SAM" id="MobiDB-lite"/>
    </source>
</evidence>
<feature type="compositionally biased region" description="Basic and acidic residues" evidence="1">
    <location>
        <begin position="538"/>
        <end position="551"/>
    </location>
</feature>
<feature type="region of interest" description="Disordered" evidence="1">
    <location>
        <begin position="461"/>
        <end position="791"/>
    </location>
</feature>
<feature type="compositionally biased region" description="Low complexity" evidence="1">
    <location>
        <begin position="1"/>
        <end position="10"/>
    </location>
</feature>
<protein>
    <submittedName>
        <fullName evidence="2">Oidioi.mRNA.OKI2018_I69.chr2.g7491.t1.cds</fullName>
    </submittedName>
</protein>
<evidence type="ECO:0000313" key="3">
    <source>
        <dbReference type="Proteomes" id="UP001158576"/>
    </source>
</evidence>
<feature type="compositionally biased region" description="Basic and acidic residues" evidence="1">
    <location>
        <begin position="146"/>
        <end position="163"/>
    </location>
</feature>
<proteinExistence type="predicted"/>
<feature type="compositionally biased region" description="Basic and acidic residues" evidence="1">
    <location>
        <begin position="690"/>
        <end position="736"/>
    </location>
</feature>
<dbReference type="EMBL" id="OU015567">
    <property type="protein sequence ID" value="CAG5113380.1"/>
    <property type="molecule type" value="Genomic_DNA"/>
</dbReference>
<name>A0ABN7TB45_OIKDI</name>
<gene>
    <name evidence="2" type="ORF">OKIOD_LOCUS16256</name>
</gene>
<dbReference type="Proteomes" id="UP001158576">
    <property type="component" value="Chromosome 2"/>
</dbReference>
<dbReference type="Gene3D" id="1.25.40.20">
    <property type="entry name" value="Ankyrin repeat-containing domain"/>
    <property type="match status" value="1"/>
</dbReference>
<feature type="compositionally biased region" description="Basic and acidic residues" evidence="1">
    <location>
        <begin position="461"/>
        <end position="473"/>
    </location>
</feature>
<evidence type="ECO:0000313" key="2">
    <source>
        <dbReference type="EMBL" id="CAG5113380.1"/>
    </source>
</evidence>
<feature type="region of interest" description="Disordered" evidence="1">
    <location>
        <begin position="1"/>
        <end position="243"/>
    </location>
</feature>
<feature type="compositionally biased region" description="Gly residues" evidence="1">
    <location>
        <begin position="11"/>
        <end position="23"/>
    </location>
</feature>
<feature type="compositionally biased region" description="Basic residues" evidence="1">
    <location>
        <begin position="579"/>
        <end position="589"/>
    </location>
</feature>
<feature type="compositionally biased region" description="Basic and acidic residues" evidence="1">
    <location>
        <begin position="637"/>
        <end position="655"/>
    </location>
</feature>